<dbReference type="EMBL" id="BGZK01001707">
    <property type="protein sequence ID" value="GBP84945.1"/>
    <property type="molecule type" value="Genomic_DNA"/>
</dbReference>
<reference evidence="1 2" key="1">
    <citation type="journal article" date="2019" name="Commun. Biol.">
        <title>The bagworm genome reveals a unique fibroin gene that provides high tensile strength.</title>
        <authorList>
            <person name="Kono N."/>
            <person name="Nakamura H."/>
            <person name="Ohtoshi R."/>
            <person name="Tomita M."/>
            <person name="Numata K."/>
            <person name="Arakawa K."/>
        </authorList>
    </citation>
    <scope>NUCLEOTIDE SEQUENCE [LARGE SCALE GENOMIC DNA]</scope>
</reference>
<organism evidence="1 2">
    <name type="scientific">Eumeta variegata</name>
    <name type="common">Bagworm moth</name>
    <name type="synonym">Eumeta japonica</name>
    <dbReference type="NCBI Taxonomy" id="151549"/>
    <lineage>
        <taxon>Eukaryota</taxon>
        <taxon>Metazoa</taxon>
        <taxon>Ecdysozoa</taxon>
        <taxon>Arthropoda</taxon>
        <taxon>Hexapoda</taxon>
        <taxon>Insecta</taxon>
        <taxon>Pterygota</taxon>
        <taxon>Neoptera</taxon>
        <taxon>Endopterygota</taxon>
        <taxon>Lepidoptera</taxon>
        <taxon>Glossata</taxon>
        <taxon>Ditrysia</taxon>
        <taxon>Tineoidea</taxon>
        <taxon>Psychidae</taxon>
        <taxon>Oiketicinae</taxon>
        <taxon>Eumeta</taxon>
    </lineage>
</organism>
<protein>
    <recommendedName>
        <fullName evidence="3">Retrovirus-related Pol polyprotein from type-1 retrotransposable element R1</fullName>
    </recommendedName>
</protein>
<dbReference type="Proteomes" id="UP000299102">
    <property type="component" value="Unassembled WGS sequence"/>
</dbReference>
<evidence type="ECO:0000313" key="2">
    <source>
        <dbReference type="Proteomes" id="UP000299102"/>
    </source>
</evidence>
<dbReference type="OrthoDB" id="415822at2759"/>
<name>A0A4C1ZEB9_EUMVA</name>
<keyword evidence="2" id="KW-1185">Reference proteome</keyword>
<gene>
    <name evidence="1" type="ORF">EVAR_90957_1</name>
</gene>
<proteinExistence type="predicted"/>
<dbReference type="AlphaFoldDB" id="A0A4C1ZEB9"/>
<evidence type="ECO:0008006" key="3">
    <source>
        <dbReference type="Google" id="ProtNLM"/>
    </source>
</evidence>
<comment type="caution">
    <text evidence="1">The sequence shown here is derived from an EMBL/GenBank/DDBJ whole genome shotgun (WGS) entry which is preliminary data.</text>
</comment>
<accession>A0A4C1ZEB9</accession>
<sequence>MHWWNDHISALRSVLQKKRRISQRGYRRPDSAELVAEYKKARRELNKAIEVRKRRCWKELVEEVGKDQWGRPYKVVIAHLKSQYAVTYKSKTPTEDRDCAVPTATSI</sequence>
<evidence type="ECO:0000313" key="1">
    <source>
        <dbReference type="EMBL" id="GBP84945.1"/>
    </source>
</evidence>